<dbReference type="AlphaFoldDB" id="A0A7H2BD73"/>
<evidence type="ECO:0000313" key="1">
    <source>
        <dbReference type="EMBL" id="QNV37619.1"/>
    </source>
</evidence>
<proteinExistence type="predicted"/>
<name>A0A7H2BD73_9MICC</name>
<dbReference type="RefSeq" id="WP_190724467.1">
    <property type="nucleotide sequence ID" value="NZ_CP061539.1"/>
</dbReference>
<organism evidence="1 2">
    <name type="scientific">Rothia terrae</name>
    <dbReference type="NCBI Taxonomy" id="396015"/>
    <lineage>
        <taxon>Bacteria</taxon>
        <taxon>Bacillati</taxon>
        <taxon>Actinomycetota</taxon>
        <taxon>Actinomycetes</taxon>
        <taxon>Micrococcales</taxon>
        <taxon>Micrococcaceae</taxon>
        <taxon>Rothia</taxon>
    </lineage>
</organism>
<dbReference type="GeneID" id="96624669"/>
<gene>
    <name evidence="1" type="ORF">IDM49_10505</name>
</gene>
<reference evidence="1 2" key="1">
    <citation type="submission" date="2020-09" db="EMBL/GenBank/DDBJ databases">
        <title>Investigation of environmental microbes.</title>
        <authorList>
            <person name="Ou Y."/>
            <person name="Kang Q."/>
        </authorList>
    </citation>
    <scope>NUCLEOTIDE SEQUENCE [LARGE SCALE GENOMIC DNA]</scope>
    <source>
        <strain evidence="1 2">KJZ-14</strain>
    </source>
</reference>
<dbReference type="KEGG" id="rter:IDM49_10505"/>
<protein>
    <submittedName>
        <fullName evidence="1">Uncharacterized protein</fullName>
    </submittedName>
</protein>
<dbReference type="Proteomes" id="UP000516404">
    <property type="component" value="Chromosome"/>
</dbReference>
<evidence type="ECO:0000313" key="2">
    <source>
        <dbReference type="Proteomes" id="UP000516404"/>
    </source>
</evidence>
<dbReference type="Gene3D" id="1.20.200.10">
    <property type="entry name" value="Fumarase/aspartase (Central domain)"/>
    <property type="match status" value="1"/>
</dbReference>
<keyword evidence="2" id="KW-1185">Reference proteome</keyword>
<accession>A0A7H2BD73</accession>
<dbReference type="EMBL" id="CP061539">
    <property type="protein sequence ID" value="QNV37619.1"/>
    <property type="molecule type" value="Genomic_DNA"/>
</dbReference>
<sequence>MTADFNSTQVYTAVRELIAPLDDDRALADDLASAIELVAGGAIATVVQDAVEACLAGKEGSYVI</sequence>